<keyword evidence="2" id="KW-0863">Zinc-finger</keyword>
<dbReference type="InterPro" id="IPR013083">
    <property type="entry name" value="Znf_RING/FYVE/PHD"/>
</dbReference>
<proteinExistence type="predicted"/>
<dbReference type="GO" id="GO:0045931">
    <property type="term" value="P:positive regulation of mitotic cell cycle"/>
    <property type="evidence" value="ECO:0000318"/>
    <property type="project" value="GO_Central"/>
</dbReference>
<dbReference type="GO" id="GO:0006511">
    <property type="term" value="P:ubiquitin-dependent protein catabolic process"/>
    <property type="evidence" value="ECO:0000318"/>
    <property type="project" value="GO_Central"/>
</dbReference>
<keyword evidence="3" id="KW-0862">Zinc</keyword>
<dbReference type="GeneID" id="104611677"/>
<accession>A0A1U8BJ94</accession>
<dbReference type="PANTHER" id="PTHR46858:SF6">
    <property type="entry name" value="LIGASE, PUTATIVE-RELATED"/>
    <property type="match status" value="1"/>
</dbReference>
<evidence type="ECO:0000256" key="1">
    <source>
        <dbReference type="ARBA" id="ARBA00022723"/>
    </source>
</evidence>
<dbReference type="RefSeq" id="XP_010277150.1">
    <property type="nucleotide sequence ID" value="XM_010278848.2"/>
</dbReference>
<evidence type="ECO:0000256" key="2">
    <source>
        <dbReference type="ARBA" id="ARBA00022771"/>
    </source>
</evidence>
<dbReference type="SMART" id="SM00184">
    <property type="entry name" value="RING"/>
    <property type="match status" value="1"/>
</dbReference>
<dbReference type="GO" id="GO:0008270">
    <property type="term" value="F:zinc ion binding"/>
    <property type="evidence" value="ECO:0007669"/>
    <property type="project" value="UniProtKB-KW"/>
</dbReference>
<dbReference type="InterPro" id="IPR032008">
    <property type="entry name" value="APD1-4_N"/>
</dbReference>
<evidence type="ECO:0000313" key="5">
    <source>
        <dbReference type="RefSeq" id="XP_010277150.1"/>
    </source>
</evidence>
<dbReference type="SUPFAM" id="SSF57850">
    <property type="entry name" value="RING/U-box"/>
    <property type="match status" value="1"/>
</dbReference>
<organism evidence="4 5">
    <name type="scientific">Nelumbo nucifera</name>
    <name type="common">Sacred lotus</name>
    <dbReference type="NCBI Taxonomy" id="4432"/>
    <lineage>
        <taxon>Eukaryota</taxon>
        <taxon>Viridiplantae</taxon>
        <taxon>Streptophyta</taxon>
        <taxon>Embryophyta</taxon>
        <taxon>Tracheophyta</taxon>
        <taxon>Spermatophyta</taxon>
        <taxon>Magnoliopsida</taxon>
        <taxon>Proteales</taxon>
        <taxon>Nelumbonaceae</taxon>
        <taxon>Nelumbo</taxon>
    </lineage>
</organism>
<dbReference type="OrthoDB" id="3045089at2759"/>
<dbReference type="InterPro" id="IPR032010">
    <property type="entry name" value="APD1-4_M"/>
</dbReference>
<dbReference type="KEGG" id="nnu:104611677"/>
<dbReference type="GO" id="GO:0043066">
    <property type="term" value="P:negative regulation of apoptotic process"/>
    <property type="evidence" value="ECO:0000318"/>
    <property type="project" value="GO_Central"/>
</dbReference>
<dbReference type="GO" id="GO:0061630">
    <property type="term" value="F:ubiquitin protein ligase activity"/>
    <property type="evidence" value="ECO:0000318"/>
    <property type="project" value="GO_Central"/>
</dbReference>
<dbReference type="InterPro" id="IPR001841">
    <property type="entry name" value="Znf_RING"/>
</dbReference>
<evidence type="ECO:0000313" key="4">
    <source>
        <dbReference type="Proteomes" id="UP000189703"/>
    </source>
</evidence>
<gene>
    <name evidence="5" type="primary">LOC104611677</name>
</gene>
<keyword evidence="1" id="KW-0479">Metal-binding</keyword>
<dbReference type="AlphaFoldDB" id="A0A1U8BJ94"/>
<dbReference type="Pfam" id="PF16040">
    <property type="entry name" value="APD1-4_N"/>
    <property type="match status" value="1"/>
</dbReference>
<reference evidence="5" key="1">
    <citation type="submission" date="2025-08" db="UniProtKB">
        <authorList>
            <consortium name="RefSeq"/>
        </authorList>
    </citation>
    <scope>IDENTIFICATION</scope>
</reference>
<keyword evidence="4" id="KW-1185">Reference proteome</keyword>
<dbReference type="Pfam" id="PF13920">
    <property type="entry name" value="zf-C3HC4_3"/>
    <property type="match status" value="1"/>
</dbReference>
<dbReference type="OMA" id="GERKYET"/>
<dbReference type="Pfam" id="PF16041">
    <property type="entry name" value="APD1-4_M"/>
    <property type="match status" value="1"/>
</dbReference>
<dbReference type="eggNOG" id="KOG4275">
    <property type="taxonomic scope" value="Eukaryota"/>
</dbReference>
<name>A0A1U8BJ94_NELNU</name>
<evidence type="ECO:0000256" key="3">
    <source>
        <dbReference type="ARBA" id="ARBA00022833"/>
    </source>
</evidence>
<dbReference type="PROSITE" id="PS50089">
    <property type="entry name" value="ZF_RING_2"/>
    <property type="match status" value="1"/>
</dbReference>
<dbReference type="PANTHER" id="PTHR46858">
    <property type="entry name" value="OS05G0521000 PROTEIN"/>
    <property type="match status" value="1"/>
</dbReference>
<protein>
    <submittedName>
        <fullName evidence="5">Uncharacterized protein LOC104611677 isoform X1</fullName>
    </submittedName>
</protein>
<dbReference type="Proteomes" id="UP000189703">
    <property type="component" value="Unplaced"/>
</dbReference>
<sequence>MNRPAFQSPSFSYRWQESCSFLIAPLTLWLCVSLSLHYGYYGNLHLMLGPNSSRLLKESSIFVETIQVRDDAKKGVLLYGFSEKPELTLETSWNVSNYLIVGSYRRQGFSLWLNKGSRIHLRWGVHSSGFSDLQVVVIKGEQDFETLDPNSTNSSKSLVFSSPTKGNGEAEYIIEEDDSYYVGAVNMNPKSVIMELSTNVLSKMYDTSKAASKCSTINGSCSLELLFPNSHYLILTTPDNGDFDGWYIELSFIARLATYVVILGIILVAILLILKYFGVCEGERTVEQVTDEVRENETSPLLPEKAIPFSYGTGEEEDSESSMHGSSEDLYDGKICVICYDEQRNCFFIPCGHSATCYTCAERIVEGENKVCPICRRLIHKVRRLFIP</sequence>
<dbReference type="Gene3D" id="3.30.40.10">
    <property type="entry name" value="Zinc/RING finger domain, C3HC4 (zinc finger)"/>
    <property type="match status" value="1"/>
</dbReference>